<keyword evidence="4" id="KW-0032">Aminotransferase</keyword>
<name>A0A8J6N2W6_9BACT</name>
<proteinExistence type="predicted"/>
<feature type="domain" description="SIS" evidence="9">
    <location>
        <begin position="602"/>
        <end position="754"/>
    </location>
</feature>
<evidence type="ECO:0000313" key="11">
    <source>
        <dbReference type="Proteomes" id="UP000603545"/>
    </source>
</evidence>
<dbReference type="GO" id="GO:0006487">
    <property type="term" value="P:protein N-linked glycosylation"/>
    <property type="evidence" value="ECO:0007669"/>
    <property type="project" value="TreeGrafter"/>
</dbReference>
<dbReference type="EC" id="2.6.1.16" evidence="2"/>
<dbReference type="Gene3D" id="3.40.50.10490">
    <property type="entry name" value="Glucose-6-phosphate isomerase like protein, domain 1"/>
    <property type="match status" value="2"/>
</dbReference>
<evidence type="ECO:0000256" key="3">
    <source>
        <dbReference type="ARBA" id="ARBA00016090"/>
    </source>
</evidence>
<feature type="domain" description="Glutamine amidotransferase type-2" evidence="8">
    <location>
        <begin position="210"/>
        <end position="516"/>
    </location>
</feature>
<dbReference type="InterPro" id="IPR001347">
    <property type="entry name" value="SIS_dom"/>
</dbReference>
<dbReference type="SUPFAM" id="SSF56235">
    <property type="entry name" value="N-terminal nucleophile aminohydrolases (Ntn hydrolases)"/>
    <property type="match status" value="1"/>
</dbReference>
<dbReference type="GO" id="GO:0006002">
    <property type="term" value="P:fructose 6-phosphate metabolic process"/>
    <property type="evidence" value="ECO:0007669"/>
    <property type="project" value="TreeGrafter"/>
</dbReference>
<evidence type="ECO:0000256" key="5">
    <source>
        <dbReference type="ARBA" id="ARBA00022679"/>
    </source>
</evidence>
<dbReference type="AlphaFoldDB" id="A0A8J6N2W6"/>
<dbReference type="Proteomes" id="UP000603545">
    <property type="component" value="Unassembled WGS sequence"/>
</dbReference>
<dbReference type="Gene3D" id="3.60.20.10">
    <property type="entry name" value="Glutamine Phosphoribosylpyrophosphate, subunit 1, domain 1"/>
    <property type="match status" value="1"/>
</dbReference>
<dbReference type="InterPro" id="IPR046348">
    <property type="entry name" value="SIS_dom_sf"/>
</dbReference>
<gene>
    <name evidence="10" type="ORF">H8E80_00500</name>
</gene>
<evidence type="ECO:0000259" key="8">
    <source>
        <dbReference type="PROSITE" id="PS51278"/>
    </source>
</evidence>
<comment type="caution">
    <text evidence="10">The sequence shown here is derived from an EMBL/GenBank/DDBJ whole genome shotgun (WGS) entry which is preliminary data.</text>
</comment>
<reference evidence="10 11" key="1">
    <citation type="submission" date="2020-08" db="EMBL/GenBank/DDBJ databases">
        <title>Bridging the membrane lipid divide: bacteria of the FCB group superphylum have the potential to synthesize archaeal ether lipids.</title>
        <authorList>
            <person name="Villanueva L."/>
            <person name="Von Meijenfeldt F.A.B."/>
            <person name="Westbye A.B."/>
            <person name="Yadav S."/>
            <person name="Hopmans E.C."/>
            <person name="Dutilh B.E."/>
            <person name="Sinninghe Damste J.S."/>
        </authorList>
    </citation>
    <scope>NUCLEOTIDE SEQUENCE [LARGE SCALE GENOMIC DNA]</scope>
    <source>
        <strain evidence="10">NIOZ-UU82</strain>
    </source>
</reference>
<dbReference type="PANTHER" id="PTHR10937:SF0">
    <property type="entry name" value="GLUTAMINE--FRUCTOSE-6-PHOSPHATE TRANSAMINASE (ISOMERIZING)"/>
    <property type="match status" value="1"/>
</dbReference>
<dbReference type="InterPro" id="IPR017932">
    <property type="entry name" value="GATase_2_dom"/>
</dbReference>
<evidence type="ECO:0000256" key="6">
    <source>
        <dbReference type="ARBA" id="ARBA00022737"/>
    </source>
</evidence>
<dbReference type="EMBL" id="JACNLL010000009">
    <property type="protein sequence ID" value="MBC8198515.1"/>
    <property type="molecule type" value="Genomic_DNA"/>
</dbReference>
<dbReference type="GO" id="GO:0006047">
    <property type="term" value="P:UDP-N-acetylglucosamine metabolic process"/>
    <property type="evidence" value="ECO:0007669"/>
    <property type="project" value="TreeGrafter"/>
</dbReference>
<dbReference type="PROSITE" id="PS51464">
    <property type="entry name" value="SIS"/>
    <property type="match status" value="1"/>
</dbReference>
<dbReference type="InterPro" id="IPR029055">
    <property type="entry name" value="Ntn_hydrolases_N"/>
</dbReference>
<evidence type="ECO:0000313" key="10">
    <source>
        <dbReference type="EMBL" id="MBC8198515.1"/>
    </source>
</evidence>
<dbReference type="SUPFAM" id="SSF53697">
    <property type="entry name" value="SIS domain"/>
    <property type="match status" value="1"/>
</dbReference>
<comment type="catalytic activity">
    <reaction evidence="1">
        <text>D-fructose 6-phosphate + L-glutamine = D-glucosamine 6-phosphate + L-glutamate</text>
        <dbReference type="Rhea" id="RHEA:13237"/>
        <dbReference type="ChEBI" id="CHEBI:29985"/>
        <dbReference type="ChEBI" id="CHEBI:58359"/>
        <dbReference type="ChEBI" id="CHEBI:58725"/>
        <dbReference type="ChEBI" id="CHEBI:61527"/>
        <dbReference type="EC" id="2.6.1.16"/>
    </reaction>
</comment>
<organism evidence="10 11">
    <name type="scientific">Candidatus Desulfaltia bathyphila</name>
    <dbReference type="NCBI Taxonomy" id="2841697"/>
    <lineage>
        <taxon>Bacteria</taxon>
        <taxon>Pseudomonadati</taxon>
        <taxon>Thermodesulfobacteriota</taxon>
        <taxon>Desulfobacteria</taxon>
        <taxon>Desulfobacterales</taxon>
        <taxon>Desulfobacterales incertae sedis</taxon>
        <taxon>Candidatus Desulfaltia</taxon>
    </lineage>
</organism>
<dbReference type="Pfam" id="PF01380">
    <property type="entry name" value="SIS"/>
    <property type="match status" value="1"/>
</dbReference>
<keyword evidence="7" id="KW-0315">Glutamine amidotransferase</keyword>
<dbReference type="PANTHER" id="PTHR10937">
    <property type="entry name" value="GLUCOSAMINE--FRUCTOSE-6-PHOSPHATE AMINOTRANSFERASE, ISOMERIZING"/>
    <property type="match status" value="1"/>
</dbReference>
<dbReference type="PROSITE" id="PS51278">
    <property type="entry name" value="GATASE_TYPE_2"/>
    <property type="match status" value="1"/>
</dbReference>
<evidence type="ECO:0000259" key="9">
    <source>
        <dbReference type="PROSITE" id="PS51464"/>
    </source>
</evidence>
<dbReference type="GO" id="GO:0004360">
    <property type="term" value="F:glutamine-fructose-6-phosphate transaminase (isomerizing) activity"/>
    <property type="evidence" value="ECO:0007669"/>
    <property type="project" value="UniProtKB-EC"/>
</dbReference>
<evidence type="ECO:0000256" key="1">
    <source>
        <dbReference type="ARBA" id="ARBA00001031"/>
    </source>
</evidence>
<protein>
    <recommendedName>
        <fullName evidence="3">Glutamine--fructose-6-phosphate aminotransferase [isomerizing]</fullName>
        <ecNumber evidence="2">2.6.1.16</ecNumber>
    </recommendedName>
</protein>
<evidence type="ECO:0000256" key="4">
    <source>
        <dbReference type="ARBA" id="ARBA00022576"/>
    </source>
</evidence>
<dbReference type="InterPro" id="IPR035466">
    <property type="entry name" value="GlmS/AgaS_SIS"/>
</dbReference>
<dbReference type="GO" id="GO:0097367">
    <property type="term" value="F:carbohydrate derivative binding"/>
    <property type="evidence" value="ECO:0007669"/>
    <property type="project" value="InterPro"/>
</dbReference>
<evidence type="ECO:0000256" key="7">
    <source>
        <dbReference type="ARBA" id="ARBA00022962"/>
    </source>
</evidence>
<keyword evidence="6" id="KW-0677">Repeat</keyword>
<accession>A0A8J6N2W6</accession>
<evidence type="ECO:0000256" key="2">
    <source>
        <dbReference type="ARBA" id="ARBA00012916"/>
    </source>
</evidence>
<dbReference type="CDD" id="cd05008">
    <property type="entry name" value="SIS_GlmS_GlmD_1"/>
    <property type="match status" value="1"/>
</dbReference>
<sequence length="1257" mass="139859">MSQATKLKEKLSGFCRLVYSRALYFLLTEVYFGKNPASVPDNSVVFFPQSENILFCGFAGIVSFKTNKQTGDCVDIALLEDMVKKVESCGYNDCIKNKHVLDSDYLGGEKHIASLVKLVKSLREQNLFYDIVINEPIQNSLSKLADQLSCVIDTESKALAENMGLLDSRAVNIMSRSIESLRDIEWSITREITGNIQKIKELIPVAPELPAVSSFIVYKKINAVLNSIDRLEVRGRDSAGVSLMFILGGDEFKHFNEEIGKTGLYDRLRERSDQNVLVNNSISIHENVTANGKKNVAIAFTYKIAAEVGNLGDNIKFLRQQITGDLILHKLISFPHLYNTVLSHTRWASMGVISEPNCHPVDNKTLNNPAGERGIIHVCLNGDIDNYMDLKSKHEAEGGLIHKDITTDTKIIPLWINRYIQQGFDVEESFRLAVCDFEGSHAICMHTDLAPGKLFLAQKGSGQTIFIGMANDFYMPTSEVYGFIEETSDYIKMDGENGLNGVNGKTNGQIIILDQESAGSLDGIKAMFYDGTGVDLEEKEIKHSDITSRDIDRQGFSHYFLKEIMESPDSVEKTLRNRWKIKDKDGRRYEITLEKSVLPQSTQKALANNKIKRIFFVGQGTAGVAAIVCADILNYYLEDQSLLISAMKASELSGFKLNDHDDAVIMEDTLVVAITQSGTTTDTNCAMDMVKQRGAHTLAIVNRRDSDITFKVDGVMYTSTGRDIEMSVASTKAFYSQIVAGAILGLYIASLKGRRNDAFVTEEIKQLTDLPSCMREVLAMRERIGMSAQRLAVKKTHWAAVGSGPNKAAADEIRIKLSELCYKTISSDFVEDKKHIDLSSEPLIIVCAAGTGGGVLGDIVKDVAIFQSHKATSVVIADEGENRFDLYAADVFHVPKVSRHLAPIVNTLAGHIWGYYAALAINESSKLMYNFNKEIQSLIDDHAAKGMDVYEVILEKSFRERIAQFYTEFRKKLKNSFPYAMGFESASDLILLLKYLSGRLPVSDFELDFGIKGTPLNMLNKLFRCLGDSINSMARPVDAIKHQAKTVTVGTSRISERIEGILFEAITKQHLNLSQLINKNIVVLKNLQDIVAGIEGSILYRISGQNLLGEPTDETTIEITNKQGTLCDIPSRVEKDIILKGTKRIIVREGNVYIGIGRQDDRSVIIIPVISSFRATPNMIEHLLLLHISFKENVSISTKIKALGGKYERIKNIVQENSVAWDKQHIELVDMRDLFGLSAEKIGEFIVSSLKKDITMA</sequence>
<keyword evidence="5" id="KW-0808">Transferase</keyword>